<dbReference type="Pfam" id="PF00023">
    <property type="entry name" value="Ank"/>
    <property type="match status" value="1"/>
</dbReference>
<dbReference type="GO" id="GO:0045087">
    <property type="term" value="P:innate immune response"/>
    <property type="evidence" value="ECO:0007669"/>
    <property type="project" value="TreeGrafter"/>
</dbReference>
<evidence type="ECO:0000313" key="5">
    <source>
        <dbReference type="EMBL" id="GMI39090.1"/>
    </source>
</evidence>
<dbReference type="EMBL" id="BRYA01000097">
    <property type="protein sequence ID" value="GMI39090.1"/>
    <property type="molecule type" value="Genomic_DNA"/>
</dbReference>
<keyword evidence="6" id="KW-1185">Reference proteome</keyword>
<comment type="caution">
    <text evidence="5">The sequence shown here is derived from an EMBL/GenBank/DDBJ whole genome shotgun (WGS) entry which is preliminary data.</text>
</comment>
<evidence type="ECO:0000256" key="3">
    <source>
        <dbReference type="PROSITE-ProRule" id="PRU00023"/>
    </source>
</evidence>
<dbReference type="Gene3D" id="1.25.40.20">
    <property type="entry name" value="Ankyrin repeat-containing domain"/>
    <property type="match status" value="1"/>
</dbReference>
<dbReference type="AlphaFoldDB" id="A0A9W7L834"/>
<dbReference type="PROSITE" id="PS50297">
    <property type="entry name" value="ANK_REP_REGION"/>
    <property type="match status" value="3"/>
</dbReference>
<accession>A0A9W7L834</accession>
<organism evidence="5 6">
    <name type="scientific">Triparma columacea</name>
    <dbReference type="NCBI Taxonomy" id="722753"/>
    <lineage>
        <taxon>Eukaryota</taxon>
        <taxon>Sar</taxon>
        <taxon>Stramenopiles</taxon>
        <taxon>Ochrophyta</taxon>
        <taxon>Bolidophyceae</taxon>
        <taxon>Parmales</taxon>
        <taxon>Triparmaceae</taxon>
        <taxon>Triparma</taxon>
    </lineage>
</organism>
<dbReference type="GO" id="GO:0005737">
    <property type="term" value="C:cytoplasm"/>
    <property type="evidence" value="ECO:0007669"/>
    <property type="project" value="TreeGrafter"/>
</dbReference>
<gene>
    <name evidence="5" type="ORF">TrCOL_g3408</name>
</gene>
<proteinExistence type="predicted"/>
<dbReference type="InterPro" id="IPR002110">
    <property type="entry name" value="Ankyrin_rpt"/>
</dbReference>
<feature type="repeat" description="ANK" evidence="3">
    <location>
        <begin position="225"/>
        <end position="260"/>
    </location>
</feature>
<feature type="region of interest" description="Disordered" evidence="4">
    <location>
        <begin position="1"/>
        <end position="28"/>
    </location>
</feature>
<dbReference type="InterPro" id="IPR036770">
    <property type="entry name" value="Ankyrin_rpt-contain_sf"/>
</dbReference>
<feature type="repeat" description="ANK" evidence="3">
    <location>
        <begin position="294"/>
        <end position="322"/>
    </location>
</feature>
<reference evidence="6" key="1">
    <citation type="journal article" date="2023" name="Commun. Biol.">
        <title>Genome analysis of Parmales, the sister group of diatoms, reveals the evolutionary specialization of diatoms from phago-mixotrophs to photoautotrophs.</title>
        <authorList>
            <person name="Ban H."/>
            <person name="Sato S."/>
            <person name="Yoshikawa S."/>
            <person name="Yamada K."/>
            <person name="Nakamura Y."/>
            <person name="Ichinomiya M."/>
            <person name="Sato N."/>
            <person name="Blanc-Mathieu R."/>
            <person name="Endo H."/>
            <person name="Kuwata A."/>
            <person name="Ogata H."/>
        </authorList>
    </citation>
    <scope>NUCLEOTIDE SEQUENCE [LARGE SCALE GENOMIC DNA]</scope>
</reference>
<dbReference type="Proteomes" id="UP001165065">
    <property type="component" value="Unassembled WGS sequence"/>
</dbReference>
<dbReference type="PROSITE" id="PS50088">
    <property type="entry name" value="ANK_REPEAT"/>
    <property type="match status" value="5"/>
</dbReference>
<dbReference type="SUPFAM" id="SSF48403">
    <property type="entry name" value="Ankyrin repeat"/>
    <property type="match status" value="1"/>
</dbReference>
<sequence>MSALLRQSMKGASLDAKPPHFGARSRNESIPDFVQPNEVSINLKIFSNASKAITSGQGDLLKMFIKKHPAVCGIRHEVEREAKVKVNKETGEKVVEEATTVNMTLIEIAAETGRDSEDMCIALLEGMAKGKELLDDLCVMYEGEKCGIGVMARVNMRRCLECVVARATEEGAKGAIGMEECVATLKALKDSAGNSLLWIASAQGANKVISYLLEIGFDVDERGSEESSPLHVSAYRGGPIDVQPCKILVENGAEIEALDGNKMTPFFLAAKAGNVPMLELLHSKGADVNPKAMNGAEAIYAAAQKGNLEVVDCLLGMGCDPNCLGCGVPPLHVACMFGNLAVVKRLLQAPTIDLDIEGGPQKSSAVGICSQTGEEECLKLLIQKGANVNKKGVTGATPLHLGAWFGKKGCVNMLLEAGANADEVDENGKRAHEYAAEGSKHGNPDSKKVEKLLRERLGLKVKGKKKKGDKVKKAAAAGAGAEDKKKKDASKLERMG</sequence>
<feature type="repeat" description="ANK" evidence="3">
    <location>
        <begin position="192"/>
        <end position="224"/>
    </location>
</feature>
<feature type="repeat" description="ANK" evidence="3">
    <location>
        <begin position="261"/>
        <end position="293"/>
    </location>
</feature>
<protein>
    <submittedName>
        <fullName evidence="5">Uncharacterized protein</fullName>
    </submittedName>
</protein>
<dbReference type="InterPro" id="IPR051631">
    <property type="entry name" value="Ankyrin-KH/SAM_domain"/>
</dbReference>
<name>A0A9W7L834_9STRA</name>
<keyword evidence="1" id="KW-0677">Repeat</keyword>
<evidence type="ECO:0000256" key="1">
    <source>
        <dbReference type="ARBA" id="ARBA00022737"/>
    </source>
</evidence>
<feature type="repeat" description="ANK" evidence="3">
    <location>
        <begin position="394"/>
        <end position="426"/>
    </location>
</feature>
<dbReference type="SMART" id="SM00248">
    <property type="entry name" value="ANK"/>
    <property type="match status" value="8"/>
</dbReference>
<dbReference type="PANTHER" id="PTHR23206:SF8">
    <property type="entry name" value="ANKYRIN REPEAT AND KH DOMAIN-CONTAINING 1"/>
    <property type="match status" value="1"/>
</dbReference>
<dbReference type="OrthoDB" id="158567at2759"/>
<keyword evidence="2 3" id="KW-0040">ANK repeat</keyword>
<evidence type="ECO:0000256" key="4">
    <source>
        <dbReference type="SAM" id="MobiDB-lite"/>
    </source>
</evidence>
<evidence type="ECO:0000256" key="2">
    <source>
        <dbReference type="ARBA" id="ARBA00023043"/>
    </source>
</evidence>
<feature type="region of interest" description="Disordered" evidence="4">
    <location>
        <begin position="462"/>
        <end position="496"/>
    </location>
</feature>
<dbReference type="PANTHER" id="PTHR23206">
    <property type="entry name" value="MASK PROTEIN"/>
    <property type="match status" value="1"/>
</dbReference>
<feature type="compositionally biased region" description="Basic and acidic residues" evidence="4">
    <location>
        <begin position="481"/>
        <end position="496"/>
    </location>
</feature>
<evidence type="ECO:0000313" key="6">
    <source>
        <dbReference type="Proteomes" id="UP001165065"/>
    </source>
</evidence>
<dbReference type="Pfam" id="PF12796">
    <property type="entry name" value="Ank_2"/>
    <property type="match status" value="2"/>
</dbReference>
<dbReference type="PRINTS" id="PR01415">
    <property type="entry name" value="ANKYRIN"/>
</dbReference>